<keyword evidence="1" id="KW-0812">Transmembrane</keyword>
<feature type="transmembrane region" description="Helical" evidence="1">
    <location>
        <begin position="28"/>
        <end position="48"/>
    </location>
</feature>
<protein>
    <submittedName>
        <fullName evidence="2">Uncharacterized protein</fullName>
    </submittedName>
</protein>
<comment type="caution">
    <text evidence="2">The sequence shown here is derived from an EMBL/GenBank/DDBJ whole genome shotgun (WGS) entry which is preliminary data.</text>
</comment>
<evidence type="ECO:0000313" key="3">
    <source>
        <dbReference type="Proteomes" id="UP000019251"/>
    </source>
</evidence>
<feature type="transmembrane region" description="Helical" evidence="1">
    <location>
        <begin position="54"/>
        <end position="76"/>
    </location>
</feature>
<gene>
    <name evidence="2" type="ORF">LMUR_00560</name>
</gene>
<dbReference type="Proteomes" id="UP000019251">
    <property type="component" value="Unassembled WGS sequence"/>
</dbReference>
<organism evidence="2 3">
    <name type="scientific">Listeria grayi FSL F6-1183</name>
    <dbReference type="NCBI Taxonomy" id="1265827"/>
    <lineage>
        <taxon>Bacteria</taxon>
        <taxon>Bacillati</taxon>
        <taxon>Bacillota</taxon>
        <taxon>Bacilli</taxon>
        <taxon>Bacillales</taxon>
        <taxon>Listeriaceae</taxon>
        <taxon>Listeria</taxon>
    </lineage>
</organism>
<dbReference type="EMBL" id="AODG01000002">
    <property type="protein sequence ID" value="EUJ30609.1"/>
    <property type="molecule type" value="Genomic_DNA"/>
</dbReference>
<evidence type="ECO:0000313" key="2">
    <source>
        <dbReference type="EMBL" id="EUJ30609.1"/>
    </source>
</evidence>
<accession>A0A829RB44</accession>
<proteinExistence type="predicted"/>
<name>A0A829RB44_LISGR</name>
<feature type="transmembrane region" description="Helical" evidence="1">
    <location>
        <begin position="108"/>
        <end position="128"/>
    </location>
</feature>
<keyword evidence="1" id="KW-0472">Membrane</keyword>
<sequence length="171" mass="20358">MKKNCILFFIVVIKRNLLKFRIKKTNSWLYIIVFIVLLNGSQFAANLYKEISNGYVNLISIMISIMLSYLIAKVFYNNYYEISEQRVMEATVLDVSELFVKGRKQNKIYTILIIITDIMMLLCTTLFFMFGSFLILIIVLLLFIIMWIGMFMHPYARKKIQKIYKRKEDLE</sequence>
<dbReference type="AlphaFoldDB" id="A0A829RB44"/>
<keyword evidence="1" id="KW-1133">Transmembrane helix</keyword>
<reference evidence="2 3" key="1">
    <citation type="submission" date="2012-12" db="EMBL/GenBank/DDBJ databases">
        <title>Novel taxa of Listeriaceae from agricultural environments in the United States.</title>
        <authorList>
            <person name="den Bakker H.C."/>
            <person name="Allred A."/>
            <person name="Warchocki S."/>
            <person name="Wright E.M."/>
            <person name="Burrell A."/>
            <person name="Nightingale K.K."/>
            <person name="Kephart D."/>
            <person name="Wiedmann M."/>
        </authorList>
    </citation>
    <scope>NUCLEOTIDE SEQUENCE [LARGE SCALE GENOMIC DNA]</scope>
    <source>
        <strain evidence="2 3">FSL F6-1183</strain>
    </source>
</reference>
<feature type="transmembrane region" description="Helical" evidence="1">
    <location>
        <begin position="134"/>
        <end position="156"/>
    </location>
</feature>
<evidence type="ECO:0000256" key="1">
    <source>
        <dbReference type="SAM" id="Phobius"/>
    </source>
</evidence>